<dbReference type="KEGG" id="kal:KALB_5235"/>
<accession>W5WCH9</accession>
<keyword evidence="2" id="KW-1185">Reference proteome</keyword>
<dbReference type="EMBL" id="CP007155">
    <property type="protein sequence ID" value="AHH98597.1"/>
    <property type="molecule type" value="Genomic_DNA"/>
</dbReference>
<dbReference type="Proteomes" id="UP000019225">
    <property type="component" value="Chromosome"/>
</dbReference>
<dbReference type="STRING" id="1449976.KALB_5235"/>
<dbReference type="AlphaFoldDB" id="W5WCH9"/>
<reference evidence="1 2" key="1">
    <citation type="journal article" date="2014" name="BMC Genomics">
        <title>Complete genome sequence of producer of the glycopeptide antibiotic Aculeximycin Kutzneria albida DSM 43870T, a representative of minor genus of Pseudonocardiaceae.</title>
        <authorList>
            <person name="Rebets Y."/>
            <person name="Tokovenko B."/>
            <person name="Lushchyk I."/>
            <person name="Ruckert C."/>
            <person name="Zaburannyi N."/>
            <person name="Bechthold A."/>
            <person name="Kalinowski J."/>
            <person name="Luzhetskyy A."/>
        </authorList>
    </citation>
    <scope>NUCLEOTIDE SEQUENCE [LARGE SCALE GENOMIC DNA]</scope>
    <source>
        <strain evidence="1">DSM 43870</strain>
    </source>
</reference>
<name>W5WCH9_9PSEU</name>
<dbReference type="eggNOG" id="ENOG5032NSQ">
    <property type="taxonomic scope" value="Bacteria"/>
</dbReference>
<evidence type="ECO:0000313" key="2">
    <source>
        <dbReference type="Proteomes" id="UP000019225"/>
    </source>
</evidence>
<evidence type="ECO:0000313" key="1">
    <source>
        <dbReference type="EMBL" id="AHH98597.1"/>
    </source>
</evidence>
<protein>
    <submittedName>
        <fullName evidence="1">Uncharacterized protein</fullName>
    </submittedName>
</protein>
<proteinExistence type="predicted"/>
<organism evidence="1 2">
    <name type="scientific">Kutzneria albida DSM 43870</name>
    <dbReference type="NCBI Taxonomy" id="1449976"/>
    <lineage>
        <taxon>Bacteria</taxon>
        <taxon>Bacillati</taxon>
        <taxon>Actinomycetota</taxon>
        <taxon>Actinomycetes</taxon>
        <taxon>Pseudonocardiales</taxon>
        <taxon>Pseudonocardiaceae</taxon>
        <taxon>Kutzneria</taxon>
    </lineage>
</organism>
<gene>
    <name evidence="1" type="ORF">KALB_5235</name>
</gene>
<dbReference type="HOGENOM" id="CLU_110660_0_0_11"/>
<dbReference type="RefSeq" id="WP_025358597.1">
    <property type="nucleotide sequence ID" value="NZ_CP007155.1"/>
</dbReference>
<sequence length="209" mass="22846">MTGDVMENLPAQRKSDVLAALAAVESAQFPVPAKEFRALLEPPLRHVVEQLLHQAGRVLIKVGSGYLSGYDDDVAAELAALDIGVLDREQRAVLAMVLLFTVAIPRAEGHIRGENLWTSDHPVSKQLLESGKLQAGVVRAALRYLRNAGLVRSVTNGLVPGPQFLRLTPRATTILFQELVLLAEPQGDLALSIRRERARLAQPHEEFSL</sequence>